<protein>
    <submittedName>
        <fullName evidence="2">Unnamed protein product</fullName>
    </submittedName>
</protein>
<gene>
    <name evidence="2" type="ORF">Aory04_001290300</name>
</gene>
<evidence type="ECO:0000313" key="2">
    <source>
        <dbReference type="EMBL" id="GMG38154.1"/>
    </source>
</evidence>
<name>A0AAN5C4X0_ASPOZ</name>
<evidence type="ECO:0000313" key="3">
    <source>
        <dbReference type="Proteomes" id="UP001165205"/>
    </source>
</evidence>
<feature type="compositionally biased region" description="Basic and acidic residues" evidence="1">
    <location>
        <begin position="52"/>
        <end position="79"/>
    </location>
</feature>
<comment type="caution">
    <text evidence="2">The sequence shown here is derived from an EMBL/GenBank/DDBJ whole genome shotgun (WGS) entry which is preliminary data.</text>
</comment>
<dbReference type="AlphaFoldDB" id="A0AAN5C4X0"/>
<reference evidence="2" key="1">
    <citation type="submission" date="2023-04" db="EMBL/GenBank/DDBJ databases">
        <title>Aspergillus oryzae NBRC 4228.</title>
        <authorList>
            <person name="Ichikawa N."/>
            <person name="Sato H."/>
            <person name="Tonouchi N."/>
        </authorList>
    </citation>
    <scope>NUCLEOTIDE SEQUENCE</scope>
    <source>
        <strain evidence="2">NBRC 4228</strain>
    </source>
</reference>
<feature type="region of interest" description="Disordered" evidence="1">
    <location>
        <begin position="1"/>
        <end position="79"/>
    </location>
</feature>
<sequence length="124" mass="13872">MSQWKPAGFRKGNSLPCAMSEETGSGQSERDSEEDITNTKIPEAHQPTTVRRGKEGFTDRESRDAHITHMSEVNKTREEHNGQYGAVVFDELSNPTMEETAFADFTADPATHENQQCDHDAEIC</sequence>
<accession>A0AAN5C4X0</accession>
<dbReference type="EMBL" id="BSYA01000282">
    <property type="protein sequence ID" value="GMG38154.1"/>
    <property type="molecule type" value="Genomic_DNA"/>
</dbReference>
<evidence type="ECO:0000256" key="1">
    <source>
        <dbReference type="SAM" id="MobiDB-lite"/>
    </source>
</evidence>
<proteinExistence type="predicted"/>
<organism evidence="2 3">
    <name type="scientific">Aspergillus oryzae</name>
    <name type="common">Yellow koji mold</name>
    <dbReference type="NCBI Taxonomy" id="5062"/>
    <lineage>
        <taxon>Eukaryota</taxon>
        <taxon>Fungi</taxon>
        <taxon>Dikarya</taxon>
        <taxon>Ascomycota</taxon>
        <taxon>Pezizomycotina</taxon>
        <taxon>Eurotiomycetes</taxon>
        <taxon>Eurotiomycetidae</taxon>
        <taxon>Eurotiales</taxon>
        <taxon>Aspergillaceae</taxon>
        <taxon>Aspergillus</taxon>
        <taxon>Aspergillus subgen. Circumdati</taxon>
    </lineage>
</organism>
<dbReference type="Proteomes" id="UP001165205">
    <property type="component" value="Unassembled WGS sequence"/>
</dbReference>